<dbReference type="OMA" id="HLSHYVD"/>
<name>A0A3Q2FK48_CYPVA</name>
<sequence>MSHAGEVEPLDVALLVVAADHLAVGHLLAEAVGGLVGVDGEVHRRGVPLLLGFTFLLLGRLGFLFPRRGQGQFVRGVVHQRAVGGQLGGVAALAVARASRAAVGGALGGRGLLDAGSALGVDPLGFAGLLEAERMRVHLAGAVFHQLRHLSHYVDFLVAQLLAEDQRPLQLDLQPLPLSGVLFAFVFLKHFVHLVQHLCKEKTSM</sequence>
<organism evidence="1 2">
    <name type="scientific">Cyprinodon variegatus</name>
    <name type="common">Sheepshead minnow</name>
    <dbReference type="NCBI Taxonomy" id="28743"/>
    <lineage>
        <taxon>Eukaryota</taxon>
        <taxon>Metazoa</taxon>
        <taxon>Chordata</taxon>
        <taxon>Craniata</taxon>
        <taxon>Vertebrata</taxon>
        <taxon>Euteleostomi</taxon>
        <taxon>Actinopterygii</taxon>
        <taxon>Neopterygii</taxon>
        <taxon>Teleostei</taxon>
        <taxon>Neoteleostei</taxon>
        <taxon>Acanthomorphata</taxon>
        <taxon>Ovalentaria</taxon>
        <taxon>Atherinomorphae</taxon>
        <taxon>Cyprinodontiformes</taxon>
        <taxon>Cyprinodontidae</taxon>
        <taxon>Cyprinodon</taxon>
    </lineage>
</organism>
<reference evidence="1" key="1">
    <citation type="submission" date="2025-08" db="UniProtKB">
        <authorList>
            <consortium name="Ensembl"/>
        </authorList>
    </citation>
    <scope>IDENTIFICATION</scope>
</reference>
<reference evidence="1" key="2">
    <citation type="submission" date="2025-09" db="UniProtKB">
        <authorList>
            <consortium name="Ensembl"/>
        </authorList>
    </citation>
    <scope>IDENTIFICATION</scope>
</reference>
<protein>
    <submittedName>
        <fullName evidence="1">Uncharacterized protein</fullName>
    </submittedName>
</protein>
<dbReference type="Proteomes" id="UP000265020">
    <property type="component" value="Unassembled WGS sequence"/>
</dbReference>
<proteinExistence type="predicted"/>
<dbReference type="Ensembl" id="ENSCVAT00000007521.1">
    <property type="protein sequence ID" value="ENSCVAP00000004930.1"/>
    <property type="gene ID" value="ENSCVAG00000006248.1"/>
</dbReference>
<accession>A0A3Q2FK48</accession>
<dbReference type="AlphaFoldDB" id="A0A3Q2FK48"/>
<evidence type="ECO:0000313" key="1">
    <source>
        <dbReference type="Ensembl" id="ENSCVAP00000004930.1"/>
    </source>
</evidence>
<keyword evidence="2" id="KW-1185">Reference proteome</keyword>
<dbReference type="GeneTree" id="ENSGT00980000201372"/>
<evidence type="ECO:0000313" key="2">
    <source>
        <dbReference type="Proteomes" id="UP000265020"/>
    </source>
</evidence>